<dbReference type="InterPro" id="IPR000292">
    <property type="entry name" value="For/NO2_transpt"/>
</dbReference>
<sequence>MKATIDTFAGVAVAKEDMIRNKFGQYWILSMLAGSYIGFGILLIFSLGAQYAAVQSPAVKLVMGAAFALALLLVVFAGSELFTGNNMVMLIGCLRGKTGWGWMIWLWFVCWVANLAGALTLAFVYSNTGLGDGNITGKFICKVAGAKMNAPFLFLFCRAILCNMLVCLAVWMSAKAKNEAARVFLIFWCLFAFIACGFEHCIANMTIFGSALFTTHPENVTCGGFAWNMAATTSGNIVGGCLVGLAYWYATYAPVEDLVPGGPLSRQAVSDGGLSRSLVDPTQGAVPGGQIVGIDENDNTIVEVLPSSSRQG</sequence>
<dbReference type="InterPro" id="IPR024002">
    <property type="entry name" value="For/NO2_transpt_CS"/>
</dbReference>
<evidence type="ECO:0000256" key="3">
    <source>
        <dbReference type="ARBA" id="ARBA00022989"/>
    </source>
</evidence>
<feature type="transmembrane region" description="Helical" evidence="6">
    <location>
        <begin position="183"/>
        <end position="213"/>
    </location>
</feature>
<protein>
    <recommendedName>
        <fullName evidence="9">Nitrite transporter NirC</fullName>
    </recommendedName>
</protein>
<feature type="transmembrane region" description="Helical" evidence="6">
    <location>
        <begin position="104"/>
        <end position="125"/>
    </location>
</feature>
<comment type="caution">
    <text evidence="7">The sequence shown here is derived from an EMBL/GenBank/DDBJ whole genome shotgun (WGS) entry which is preliminary data.</text>
</comment>
<evidence type="ECO:0000256" key="5">
    <source>
        <dbReference type="ARBA" id="ARBA00049660"/>
    </source>
</evidence>
<dbReference type="PATRIC" id="fig|237368.3.peg.3968"/>
<dbReference type="eggNOG" id="COG2116">
    <property type="taxonomic scope" value="Bacteria"/>
</dbReference>
<dbReference type="Proteomes" id="UP000030652">
    <property type="component" value="Unassembled WGS sequence"/>
</dbReference>
<dbReference type="InterPro" id="IPR023271">
    <property type="entry name" value="Aquaporin-like"/>
</dbReference>
<keyword evidence="2 6" id="KW-0812">Transmembrane</keyword>
<evidence type="ECO:0000313" key="7">
    <source>
        <dbReference type="EMBL" id="KHE90574.1"/>
    </source>
</evidence>
<evidence type="ECO:0000256" key="6">
    <source>
        <dbReference type="SAM" id="Phobius"/>
    </source>
</evidence>
<keyword evidence="4 6" id="KW-0472">Membrane</keyword>
<comment type="subcellular location">
    <subcellularLocation>
        <location evidence="1">Membrane</location>
        <topology evidence="1">Multi-pass membrane protein</topology>
    </subcellularLocation>
</comment>
<evidence type="ECO:0008006" key="9">
    <source>
        <dbReference type="Google" id="ProtNLM"/>
    </source>
</evidence>
<comment type="similarity">
    <text evidence="5">Belongs to the FNT transporter (TC 1.A.16) family.</text>
</comment>
<feature type="transmembrane region" description="Helical" evidence="6">
    <location>
        <begin position="225"/>
        <end position="250"/>
    </location>
</feature>
<dbReference type="EMBL" id="JRYO01000255">
    <property type="protein sequence ID" value="KHE90574.1"/>
    <property type="molecule type" value="Genomic_DNA"/>
</dbReference>
<feature type="transmembrane region" description="Helical" evidence="6">
    <location>
        <begin position="61"/>
        <end position="83"/>
    </location>
</feature>
<dbReference type="PANTHER" id="PTHR30520">
    <property type="entry name" value="FORMATE TRANSPORTER-RELATED"/>
    <property type="match status" value="1"/>
</dbReference>
<reference evidence="7 8" key="1">
    <citation type="submission" date="2014-10" db="EMBL/GenBank/DDBJ databases">
        <title>Draft genome of anammox bacterium scalindua brodae, obtained using differential coverage binning of sequence data from two enrichment reactors.</title>
        <authorList>
            <person name="Speth D.R."/>
            <person name="Russ L."/>
            <person name="Kartal B."/>
            <person name="Op den Camp H.J."/>
            <person name="Dutilh B.E."/>
            <person name="Jetten M.S."/>
        </authorList>
    </citation>
    <scope>NUCLEOTIDE SEQUENCE [LARGE SCALE GENOMIC DNA]</scope>
    <source>
        <strain evidence="7">RU1</strain>
    </source>
</reference>
<dbReference type="GO" id="GO:0015499">
    <property type="term" value="F:formate transmembrane transporter activity"/>
    <property type="evidence" value="ECO:0007669"/>
    <property type="project" value="TreeGrafter"/>
</dbReference>
<evidence type="ECO:0000256" key="2">
    <source>
        <dbReference type="ARBA" id="ARBA00022692"/>
    </source>
</evidence>
<dbReference type="GO" id="GO:0005886">
    <property type="term" value="C:plasma membrane"/>
    <property type="evidence" value="ECO:0007669"/>
    <property type="project" value="TreeGrafter"/>
</dbReference>
<name>A0A0B0ED12_9BACT</name>
<feature type="transmembrane region" description="Helical" evidence="6">
    <location>
        <begin position="26"/>
        <end position="49"/>
    </location>
</feature>
<evidence type="ECO:0000256" key="4">
    <source>
        <dbReference type="ARBA" id="ARBA00023136"/>
    </source>
</evidence>
<evidence type="ECO:0000313" key="8">
    <source>
        <dbReference type="Proteomes" id="UP000030652"/>
    </source>
</evidence>
<dbReference type="PROSITE" id="PS01006">
    <property type="entry name" value="FORMATE_NITRITE_TP_2"/>
    <property type="match status" value="1"/>
</dbReference>
<accession>A0A0B0ED12</accession>
<keyword evidence="3 6" id="KW-1133">Transmembrane helix</keyword>
<dbReference type="Pfam" id="PF01226">
    <property type="entry name" value="Form_Nir_trans"/>
    <property type="match status" value="1"/>
</dbReference>
<dbReference type="PANTHER" id="PTHR30520:SF8">
    <property type="entry name" value="NITRITE TRANSPORTER NIRC"/>
    <property type="match status" value="1"/>
</dbReference>
<evidence type="ECO:0000256" key="1">
    <source>
        <dbReference type="ARBA" id="ARBA00004141"/>
    </source>
</evidence>
<gene>
    <name evidence="7" type="ORF">SCABRO_03681</name>
</gene>
<organism evidence="7 8">
    <name type="scientific">Candidatus Scalindua brodae</name>
    <dbReference type="NCBI Taxonomy" id="237368"/>
    <lineage>
        <taxon>Bacteria</taxon>
        <taxon>Pseudomonadati</taxon>
        <taxon>Planctomycetota</taxon>
        <taxon>Candidatus Brocadiia</taxon>
        <taxon>Candidatus Brocadiales</taxon>
        <taxon>Candidatus Scalinduaceae</taxon>
        <taxon>Candidatus Scalindua</taxon>
    </lineage>
</organism>
<proteinExistence type="inferred from homology"/>
<dbReference type="AlphaFoldDB" id="A0A0B0ED12"/>
<feature type="transmembrane region" description="Helical" evidence="6">
    <location>
        <begin position="152"/>
        <end position="171"/>
    </location>
</feature>
<dbReference type="Gene3D" id="1.20.1080.10">
    <property type="entry name" value="Glycerol uptake facilitator protein"/>
    <property type="match status" value="1"/>
</dbReference>